<reference evidence="5" key="1">
    <citation type="submission" date="2019-08" db="EMBL/GenBank/DDBJ databases">
        <title>The improved chromosome-level genome for the pearl oyster Pinctada fucata martensii using PacBio sequencing and Hi-C.</title>
        <authorList>
            <person name="Zheng Z."/>
        </authorList>
    </citation>
    <scope>NUCLEOTIDE SEQUENCE</scope>
    <source>
        <strain evidence="5">ZZ-2019</strain>
        <tissue evidence="5">Adductor muscle</tissue>
    </source>
</reference>
<dbReference type="PROSITE" id="PS50089">
    <property type="entry name" value="ZF_RING_2"/>
    <property type="match status" value="1"/>
</dbReference>
<keyword evidence="2" id="KW-0862">Zinc</keyword>
<dbReference type="SMART" id="SM00184">
    <property type="entry name" value="RING"/>
    <property type="match status" value="1"/>
</dbReference>
<dbReference type="InterPro" id="IPR001841">
    <property type="entry name" value="Znf_RING"/>
</dbReference>
<dbReference type="GO" id="GO:0008270">
    <property type="term" value="F:zinc ion binding"/>
    <property type="evidence" value="ECO:0007669"/>
    <property type="project" value="UniProtKB-KW"/>
</dbReference>
<feature type="domain" description="RING-type" evidence="4">
    <location>
        <begin position="237"/>
        <end position="291"/>
    </location>
</feature>
<dbReference type="SUPFAM" id="SSF57850">
    <property type="entry name" value="RING/U-box"/>
    <property type="match status" value="1"/>
</dbReference>
<proteinExistence type="predicted"/>
<dbReference type="InterPro" id="IPR013083">
    <property type="entry name" value="Znf_RING/FYVE/PHD"/>
</dbReference>
<dbReference type="Gene3D" id="3.30.40.10">
    <property type="entry name" value="Zinc/RING finger domain, C3HC4 (zinc finger)"/>
    <property type="match status" value="1"/>
</dbReference>
<name>A0AA88Y3L0_PINIB</name>
<protein>
    <recommendedName>
        <fullName evidence="4">RING-type domain-containing protein</fullName>
    </recommendedName>
</protein>
<evidence type="ECO:0000256" key="3">
    <source>
        <dbReference type="PROSITE-ProRule" id="PRU00175"/>
    </source>
</evidence>
<dbReference type="Proteomes" id="UP001186944">
    <property type="component" value="Unassembled WGS sequence"/>
</dbReference>
<keyword evidence="6" id="KW-1185">Reference proteome</keyword>
<sequence>MEVCQSELLESELTYVKQKVPTIEGVTLEACLPAFVRVHIYVSDQRQLTALLQFTSKYPQDPLVTELKSKTLTEKLLDGIIKLCDAEAKKYVGQKQVILIINFIKNFLIENPLCIVNDEVAKLKKELLSNDDECKLKQKSSQIVFKVKQEQYLMSFKVSVPVEYPLKQVQIEVLDNNFPEMLKTIFLGQAVEIARKCVQPPLKKNPKDPPFEPKASLYPMCRHLIEDCIKRYGKENCPLCNERALPPNPGATVEKKNRIERIYCGHLFHLGCLKTYLKTPPFAAGKFCPACGKQIFHEKWKVSPELQEARWAHKQARQRELAEVVDFLE</sequence>
<evidence type="ECO:0000256" key="2">
    <source>
        <dbReference type="ARBA" id="ARBA00022833"/>
    </source>
</evidence>
<keyword evidence="1 3" id="KW-0479">Metal-binding</keyword>
<dbReference type="SUPFAM" id="SSF54495">
    <property type="entry name" value="UBC-like"/>
    <property type="match status" value="1"/>
</dbReference>
<evidence type="ECO:0000256" key="1">
    <source>
        <dbReference type="ARBA" id="ARBA00022771"/>
    </source>
</evidence>
<keyword evidence="1 3" id="KW-0863">Zinc-finger</keyword>
<evidence type="ECO:0000259" key="4">
    <source>
        <dbReference type="PROSITE" id="PS50089"/>
    </source>
</evidence>
<dbReference type="EMBL" id="VSWD01000007">
    <property type="protein sequence ID" value="KAK3097418.1"/>
    <property type="molecule type" value="Genomic_DNA"/>
</dbReference>
<comment type="caution">
    <text evidence="5">The sequence shown here is derived from an EMBL/GenBank/DDBJ whole genome shotgun (WGS) entry which is preliminary data.</text>
</comment>
<dbReference type="PANTHER" id="PTHR40237">
    <property type="entry name" value="LD44813P"/>
    <property type="match status" value="1"/>
</dbReference>
<evidence type="ECO:0000313" key="6">
    <source>
        <dbReference type="Proteomes" id="UP001186944"/>
    </source>
</evidence>
<dbReference type="AlphaFoldDB" id="A0AA88Y3L0"/>
<accession>A0AA88Y3L0</accession>
<organism evidence="5 6">
    <name type="scientific">Pinctada imbricata</name>
    <name type="common">Atlantic pearl-oyster</name>
    <name type="synonym">Pinctada martensii</name>
    <dbReference type="NCBI Taxonomy" id="66713"/>
    <lineage>
        <taxon>Eukaryota</taxon>
        <taxon>Metazoa</taxon>
        <taxon>Spiralia</taxon>
        <taxon>Lophotrochozoa</taxon>
        <taxon>Mollusca</taxon>
        <taxon>Bivalvia</taxon>
        <taxon>Autobranchia</taxon>
        <taxon>Pteriomorphia</taxon>
        <taxon>Pterioida</taxon>
        <taxon>Pterioidea</taxon>
        <taxon>Pteriidae</taxon>
        <taxon>Pinctada</taxon>
    </lineage>
</organism>
<dbReference type="InterPro" id="IPR016135">
    <property type="entry name" value="UBQ-conjugating_enzyme/RWD"/>
</dbReference>
<gene>
    <name evidence="5" type="ORF">FSP39_009473</name>
</gene>
<dbReference type="PANTHER" id="PTHR40237:SF1">
    <property type="entry name" value="LD44813P"/>
    <property type="match status" value="1"/>
</dbReference>
<evidence type="ECO:0000313" key="5">
    <source>
        <dbReference type="EMBL" id="KAK3097418.1"/>
    </source>
</evidence>